<sequence length="247" mass="27328">MSGPVALRSERLLRFFEGAFRRQFAGSFCALRLARWGEPDAPLGRPLIVLANHPGWWDGVLVLLATRSLFPDRSSFVPMDAVALQKYGFLRRLGAFGVEQHSPRGARHFLATAKEVLADPRHLLWVNAPGRFADVRERPVPLAPGILRLPRLAPEAVILPLAVEYTHWTEKRGEALMAFGPPVEATDEEGLRTALTAVMDRLAADAISRDPARFRVVIGGGRGMGGIYGLWQRLRFAPEHDPSAREG</sequence>
<evidence type="ECO:0000313" key="2">
    <source>
        <dbReference type="EMBL" id="MBS7810068.1"/>
    </source>
</evidence>
<accession>A0ABS5Q9G2</accession>
<proteinExistence type="predicted"/>
<keyword evidence="3" id="KW-1185">Reference proteome</keyword>
<dbReference type="SUPFAM" id="SSF69593">
    <property type="entry name" value="Glycerol-3-phosphate (1)-acyltransferase"/>
    <property type="match status" value="1"/>
</dbReference>
<organism evidence="2 3">
    <name type="scientific">Roseococcus pinisoli</name>
    <dbReference type="NCBI Taxonomy" id="2835040"/>
    <lineage>
        <taxon>Bacteria</taxon>
        <taxon>Pseudomonadati</taxon>
        <taxon>Pseudomonadota</taxon>
        <taxon>Alphaproteobacteria</taxon>
        <taxon>Acetobacterales</taxon>
        <taxon>Roseomonadaceae</taxon>
        <taxon>Roseococcus</taxon>
    </lineage>
</organism>
<dbReference type="GO" id="GO:0016746">
    <property type="term" value="F:acyltransferase activity"/>
    <property type="evidence" value="ECO:0007669"/>
    <property type="project" value="UniProtKB-KW"/>
</dbReference>
<protein>
    <submittedName>
        <fullName evidence="2">Lysophospholipid acyltransferase family protein</fullName>
    </submittedName>
</protein>
<dbReference type="CDD" id="cd06551">
    <property type="entry name" value="LPLAT"/>
    <property type="match status" value="1"/>
</dbReference>
<dbReference type="RefSeq" id="WP_213668710.1">
    <property type="nucleotide sequence ID" value="NZ_JAHCDA010000001.1"/>
</dbReference>
<dbReference type="InterPro" id="IPR002123">
    <property type="entry name" value="Plipid/glycerol_acylTrfase"/>
</dbReference>
<evidence type="ECO:0000259" key="1">
    <source>
        <dbReference type="SMART" id="SM00563"/>
    </source>
</evidence>
<dbReference type="SMART" id="SM00563">
    <property type="entry name" value="PlsC"/>
    <property type="match status" value="1"/>
</dbReference>
<reference evidence="2 3" key="1">
    <citation type="submission" date="2021-05" db="EMBL/GenBank/DDBJ databases">
        <title>Roseococcus sp. XZZS9, whole genome shotgun sequencing project.</title>
        <authorList>
            <person name="Zhao G."/>
            <person name="Shen L."/>
        </authorList>
    </citation>
    <scope>NUCLEOTIDE SEQUENCE [LARGE SCALE GENOMIC DNA]</scope>
    <source>
        <strain evidence="2 3">XZZS9</strain>
    </source>
</reference>
<keyword evidence="2" id="KW-0808">Transferase</keyword>
<name>A0ABS5Q9G2_9PROT</name>
<gene>
    <name evidence="2" type="ORF">KHU32_03905</name>
</gene>
<feature type="domain" description="Phospholipid/glycerol acyltransferase" evidence="1">
    <location>
        <begin position="47"/>
        <end position="166"/>
    </location>
</feature>
<evidence type="ECO:0000313" key="3">
    <source>
        <dbReference type="Proteomes" id="UP000766336"/>
    </source>
</evidence>
<comment type="caution">
    <text evidence="2">The sequence shown here is derived from an EMBL/GenBank/DDBJ whole genome shotgun (WGS) entry which is preliminary data.</text>
</comment>
<dbReference type="Proteomes" id="UP000766336">
    <property type="component" value="Unassembled WGS sequence"/>
</dbReference>
<dbReference type="EMBL" id="JAHCDA010000001">
    <property type="protein sequence ID" value="MBS7810068.1"/>
    <property type="molecule type" value="Genomic_DNA"/>
</dbReference>
<keyword evidence="2" id="KW-0012">Acyltransferase</keyword>